<gene>
    <name evidence="2" type="ORF">NM961_02625</name>
</gene>
<dbReference type="RefSeq" id="WP_255910964.1">
    <property type="nucleotide sequence ID" value="NZ_JANFQO010000002.1"/>
</dbReference>
<evidence type="ECO:0000259" key="1">
    <source>
        <dbReference type="PROSITE" id="PS50075"/>
    </source>
</evidence>
<dbReference type="InterPro" id="IPR009081">
    <property type="entry name" value="PP-bd_ACP"/>
</dbReference>
<dbReference type="SUPFAM" id="SSF47336">
    <property type="entry name" value="ACP-like"/>
    <property type="match status" value="1"/>
</dbReference>
<keyword evidence="3" id="KW-1185">Reference proteome</keyword>
<dbReference type="Gene3D" id="1.10.1200.10">
    <property type="entry name" value="ACP-like"/>
    <property type="match status" value="1"/>
</dbReference>
<evidence type="ECO:0000313" key="2">
    <source>
        <dbReference type="EMBL" id="MCQ4163598.1"/>
    </source>
</evidence>
<dbReference type="EMBL" id="JANFQO010000002">
    <property type="protein sequence ID" value="MCQ4163598.1"/>
    <property type="molecule type" value="Genomic_DNA"/>
</dbReference>
<accession>A0ABT1QM47</accession>
<name>A0ABT1QM47_9GAMM</name>
<sequence>MTTIQDNAAELPALIGLVQQVAYDLPAGYAISAGSRFVEDLGLESVNRLMLMTLVEQEFGVSLEQHMPALIELQTVGDTARFIGSLRAGR</sequence>
<evidence type="ECO:0000313" key="3">
    <source>
        <dbReference type="Proteomes" id="UP001165498"/>
    </source>
</evidence>
<dbReference type="PROSITE" id="PS50075">
    <property type="entry name" value="CARRIER"/>
    <property type="match status" value="1"/>
</dbReference>
<protein>
    <submittedName>
        <fullName evidence="2">Acyl carrier protein</fullName>
    </submittedName>
</protein>
<dbReference type="InterPro" id="IPR036736">
    <property type="entry name" value="ACP-like_sf"/>
</dbReference>
<organism evidence="2 3">
    <name type="scientific">Tahibacter harae</name>
    <dbReference type="NCBI Taxonomy" id="2963937"/>
    <lineage>
        <taxon>Bacteria</taxon>
        <taxon>Pseudomonadati</taxon>
        <taxon>Pseudomonadota</taxon>
        <taxon>Gammaproteobacteria</taxon>
        <taxon>Lysobacterales</taxon>
        <taxon>Rhodanobacteraceae</taxon>
        <taxon>Tahibacter</taxon>
    </lineage>
</organism>
<dbReference type="Pfam" id="PF00550">
    <property type="entry name" value="PP-binding"/>
    <property type="match status" value="1"/>
</dbReference>
<dbReference type="Proteomes" id="UP001165498">
    <property type="component" value="Unassembled WGS sequence"/>
</dbReference>
<comment type="caution">
    <text evidence="2">The sequence shown here is derived from an EMBL/GenBank/DDBJ whole genome shotgun (WGS) entry which is preliminary data.</text>
</comment>
<proteinExistence type="predicted"/>
<reference evidence="2" key="1">
    <citation type="submission" date="2022-07" db="EMBL/GenBank/DDBJ databases">
        <title>Tahibacter sp., a new gammaproteobacterium isolated from the silt sample collected at pig farm.</title>
        <authorList>
            <person name="Chen H."/>
        </authorList>
    </citation>
    <scope>NUCLEOTIDE SEQUENCE</scope>
    <source>
        <strain evidence="2">P2K</strain>
    </source>
</reference>
<feature type="domain" description="Carrier" evidence="1">
    <location>
        <begin position="8"/>
        <end position="87"/>
    </location>
</feature>